<dbReference type="Gene3D" id="1.10.3210.10">
    <property type="entry name" value="Hypothetical protein af1432"/>
    <property type="match status" value="1"/>
</dbReference>
<name>A0A6M4IRV4_9BACT</name>
<dbReference type="KEGG" id="ggr:HKW67_05420"/>
<dbReference type="Proteomes" id="UP000500938">
    <property type="component" value="Chromosome"/>
</dbReference>
<reference evidence="1 2" key="1">
    <citation type="submission" date="2020-05" db="EMBL/GenBank/DDBJ databases">
        <title>Complete genome sequence of Gemmatimonas greenlandica TET16.</title>
        <authorList>
            <person name="Zeng Y."/>
        </authorList>
    </citation>
    <scope>NUCLEOTIDE SEQUENCE [LARGE SCALE GENOMIC DNA]</scope>
    <source>
        <strain evidence="1 2">TET16</strain>
    </source>
</reference>
<accession>A0A6M4IRV4</accession>
<organism evidence="1 2">
    <name type="scientific">Gemmatimonas groenlandica</name>
    <dbReference type="NCBI Taxonomy" id="2732249"/>
    <lineage>
        <taxon>Bacteria</taxon>
        <taxon>Pseudomonadati</taxon>
        <taxon>Gemmatimonadota</taxon>
        <taxon>Gemmatimonadia</taxon>
        <taxon>Gemmatimonadales</taxon>
        <taxon>Gemmatimonadaceae</taxon>
        <taxon>Gemmatimonas</taxon>
    </lineage>
</organism>
<dbReference type="EMBL" id="CP053085">
    <property type="protein sequence ID" value="QJR34991.1"/>
    <property type="molecule type" value="Genomic_DNA"/>
</dbReference>
<evidence type="ECO:0008006" key="3">
    <source>
        <dbReference type="Google" id="ProtNLM"/>
    </source>
</evidence>
<sequence>MTSDSHLDGSHLELPAWSIVTDKRRAHIARVVAVLRTWAAALALSPAEVQAWVDAGTWHDALRDADEPILRAATGDHTRPFGMLHGPAAAIRLAALGEARQEVLDAIRWHTVGQPDWARVGRALYMADFLEPGRSFMQADRAFLASSVPFAFDDVFRQVVRMRLEWAIREGKGLALETVALWETVR</sequence>
<gene>
    <name evidence="1" type="ORF">HKW67_05420</name>
</gene>
<dbReference type="AlphaFoldDB" id="A0A6M4IRV4"/>
<dbReference type="RefSeq" id="WP_171224419.1">
    <property type="nucleotide sequence ID" value="NZ_CP053085.1"/>
</dbReference>
<evidence type="ECO:0000313" key="1">
    <source>
        <dbReference type="EMBL" id="QJR34991.1"/>
    </source>
</evidence>
<dbReference type="SUPFAM" id="SSF109604">
    <property type="entry name" value="HD-domain/PDEase-like"/>
    <property type="match status" value="1"/>
</dbReference>
<evidence type="ECO:0000313" key="2">
    <source>
        <dbReference type="Proteomes" id="UP000500938"/>
    </source>
</evidence>
<protein>
    <recommendedName>
        <fullName evidence="3">HD domain-containing protein</fullName>
    </recommendedName>
</protein>
<proteinExistence type="predicted"/>
<keyword evidence="2" id="KW-1185">Reference proteome</keyword>